<keyword evidence="1" id="KW-0472">Membrane</keyword>
<keyword evidence="1" id="KW-0812">Transmembrane</keyword>
<gene>
    <name evidence="2" type="ORF">A2161_03835</name>
</gene>
<proteinExistence type="predicted"/>
<feature type="transmembrane region" description="Helical" evidence="1">
    <location>
        <begin position="278"/>
        <end position="299"/>
    </location>
</feature>
<dbReference type="AlphaFoldDB" id="A0A1F7S706"/>
<protein>
    <submittedName>
        <fullName evidence="2">Uncharacterized protein</fullName>
    </submittedName>
</protein>
<evidence type="ECO:0000313" key="2">
    <source>
        <dbReference type="EMBL" id="OGL49569.1"/>
    </source>
</evidence>
<dbReference type="Proteomes" id="UP000179266">
    <property type="component" value="Unassembled WGS sequence"/>
</dbReference>
<sequence length="443" mass="50517">MKTILKRIGFLLLFSSGLALILAPFVGPFNDYKKVWRVDTDFVFISYASNPEEQSPDTVCNGVTFMLGSEYYDEFSFLREPTSKITRETWRSFIEAISGQSYKDQTLVCYEHDGEIYLVQADFLLFHSSLSDKNTISVTNILMNKYRFIQALPEISYTKMREFPSIVKALELRDENIELPGTFSFNLWKYKPSGVPLDEWRLFIQNPSIQKTDGTAYFKYNGIPYRGEILNTSTNEIVHVQNMNVILFYISLVCLVSSLFLTRGLYVRKKGIMTTPPGTAMILDAIIIAMMTLAMYMTIDYLLVKLLDVVSVVGGSDEKFQLMSIFFVIIGLPGMSFYISLRAGQSIRIDSTGILADELFSECSISWDTLKDVCLCEQQILRVREKLTTLRTLQIVLKLTGTGGTMISINEPVPSIKKKIINELLKHAPENWKNVIREKGSEW</sequence>
<name>A0A1F7S706_9BACT</name>
<evidence type="ECO:0000313" key="3">
    <source>
        <dbReference type="Proteomes" id="UP000179266"/>
    </source>
</evidence>
<feature type="transmembrane region" description="Helical" evidence="1">
    <location>
        <begin position="246"/>
        <end position="266"/>
    </location>
</feature>
<evidence type="ECO:0000256" key="1">
    <source>
        <dbReference type="SAM" id="Phobius"/>
    </source>
</evidence>
<organism evidence="2 3">
    <name type="scientific">Candidatus Schekmanbacteria bacterium RBG_13_48_7</name>
    <dbReference type="NCBI Taxonomy" id="1817878"/>
    <lineage>
        <taxon>Bacteria</taxon>
        <taxon>Candidatus Schekmaniibacteriota</taxon>
    </lineage>
</organism>
<accession>A0A1F7S706</accession>
<feature type="transmembrane region" description="Helical" evidence="1">
    <location>
        <begin position="319"/>
        <end position="341"/>
    </location>
</feature>
<comment type="caution">
    <text evidence="2">The sequence shown here is derived from an EMBL/GenBank/DDBJ whole genome shotgun (WGS) entry which is preliminary data.</text>
</comment>
<dbReference type="EMBL" id="MGDD01000015">
    <property type="protein sequence ID" value="OGL49569.1"/>
    <property type="molecule type" value="Genomic_DNA"/>
</dbReference>
<reference evidence="2 3" key="1">
    <citation type="journal article" date="2016" name="Nat. Commun.">
        <title>Thousands of microbial genomes shed light on interconnected biogeochemical processes in an aquifer system.</title>
        <authorList>
            <person name="Anantharaman K."/>
            <person name="Brown C.T."/>
            <person name="Hug L.A."/>
            <person name="Sharon I."/>
            <person name="Castelle C.J."/>
            <person name="Probst A.J."/>
            <person name="Thomas B.C."/>
            <person name="Singh A."/>
            <person name="Wilkins M.J."/>
            <person name="Karaoz U."/>
            <person name="Brodie E.L."/>
            <person name="Williams K.H."/>
            <person name="Hubbard S.S."/>
            <person name="Banfield J.F."/>
        </authorList>
    </citation>
    <scope>NUCLEOTIDE SEQUENCE [LARGE SCALE GENOMIC DNA]</scope>
</reference>
<keyword evidence="1" id="KW-1133">Transmembrane helix</keyword>